<dbReference type="PANTHER" id="PTHR32387:SF0">
    <property type="entry name" value="PROTEIN NO VEIN"/>
    <property type="match status" value="1"/>
</dbReference>
<dbReference type="InterPro" id="IPR058210">
    <property type="entry name" value="SACS/Nov_dom"/>
</dbReference>
<dbReference type="Proteomes" id="UP000427281">
    <property type="component" value="Chromosome"/>
</dbReference>
<keyword evidence="4" id="KW-1185">Reference proteome</keyword>
<sequence length="1028" mass="119194">MTIDFEKICSENIKDYGEKTHHLSFLGNLYADRTHFIYELLQNAEDAKASEINFHLKAHCLEVSHNGRLFNEEDVRGICGVGDGTKSEDLTQIGTFGIGFKSVYGYTLKPEIHCGDNHFCIEHYVRPHQIAVRKIPKPFSTLFVFPFDRENEELNQITSQEAFDEISDRLKSLGIRTLLFLKNLEQISFIIEGGSSGSYLRENEEHETHSRVKVIGQKNEEEVDEQWLIFSKSLPDPYHDLKTEIAFHLKTKEGKKNSHEIVPIQSSLLTVFFPTDQETHLGFLVQGPFKTTPARDNIPKQNEWNKNLVLVIRDLLSETLHVVKDLGLLSVSFLECLPIRDVLLHDEWLVGPLYEATKNAFEVSELLPTDDGSFTRSCNAKISRTKDLRSLINTHQLTEMLLSKEKIKWITGHITRDKNQELYDYFEDHLSIEEITPEKFAGKLSEVFLAQQSDEWFIQLYEFLSGQNALWRAAGNYKEGLLRRKPFIKCQDDMIRPPFEVEKDTHDEVPVVFLPVKTEVDVPLVKWRIYHNQKAKEFLERDLRLNKPDICAEVMQNVLGKFESHSEEEFKSLKENYQDYVDQISEAFNLVISPQNSELRRRLMSTPWILSRNAKTGDEKFLKANAVYLASAELEQYFRDNGEAWFVCEDYQHERTILTELGVKHSPGWMHRQSLFYCNKYQSAKIDLVVERGSHRRGLKCFDPDAEVFGLEHALKNITPGLSVYIWNEIACKYSKFIRGQIETATRQDFSNAETEDLVSKFGKLLDSTKWIKTKTEWKVPSECRIDELPREFKVEDKIVDALGIKPSDSEEKQNRIIELQEVLGVNQNDASFIMELINEPSRLSELQLVLKKPSTKPPFPERSSKNPERRSGKVKEQQERAGSRSYETRERSVRVSQPLEDSKEYLRDLYTNDDDKMICQMCENEMPFRLLNGKYYFEAVQVNDNYPEEVYQLNLALCPVCAAKYKYILKKDDAALEKFVSSLDGIESPSFIFDFSIENGVNHSIRFVELHLEDVRTILNNHLEESV</sequence>
<evidence type="ECO:0000259" key="2">
    <source>
        <dbReference type="Pfam" id="PF25794"/>
    </source>
</evidence>
<evidence type="ECO:0000313" key="4">
    <source>
        <dbReference type="Proteomes" id="UP000427281"/>
    </source>
</evidence>
<dbReference type="Gene3D" id="3.30.565.10">
    <property type="entry name" value="Histidine kinase-like ATPase, C-terminal domain"/>
    <property type="match status" value="1"/>
</dbReference>
<name>A0A6I6A995_9PLAN</name>
<dbReference type="KEGG" id="gim:F1728_04230"/>
<proteinExistence type="predicted"/>
<dbReference type="SUPFAM" id="SSF55874">
    <property type="entry name" value="ATPase domain of HSP90 chaperone/DNA topoisomerase II/histidine kinase"/>
    <property type="match status" value="1"/>
</dbReference>
<dbReference type="InterPro" id="IPR052957">
    <property type="entry name" value="Auxin_embryo_med"/>
</dbReference>
<reference evidence="3 4" key="1">
    <citation type="submission" date="2019-09" db="EMBL/GenBank/DDBJ databases">
        <title>Gimesia benthica sp. nov., a novel bacterium isolated from deep-sea water of the Northwest Indian Ocean.</title>
        <authorList>
            <person name="Dai X."/>
        </authorList>
    </citation>
    <scope>NUCLEOTIDE SEQUENCE [LARGE SCALE GENOMIC DNA]</scope>
    <source>
        <strain evidence="3 4">E7</strain>
    </source>
</reference>
<dbReference type="AlphaFoldDB" id="A0A6I6A995"/>
<gene>
    <name evidence="3" type="ORF">F1728_04230</name>
</gene>
<protein>
    <recommendedName>
        <fullName evidence="2">Sacsin/Nov domain-containing protein</fullName>
    </recommendedName>
</protein>
<feature type="domain" description="Sacsin/Nov" evidence="2">
    <location>
        <begin position="28"/>
        <end position="121"/>
    </location>
</feature>
<dbReference type="InterPro" id="IPR036890">
    <property type="entry name" value="HATPase_C_sf"/>
</dbReference>
<dbReference type="Pfam" id="PF25794">
    <property type="entry name" value="SACS"/>
    <property type="match status" value="1"/>
</dbReference>
<feature type="region of interest" description="Disordered" evidence="1">
    <location>
        <begin position="852"/>
        <end position="898"/>
    </location>
</feature>
<organism evidence="3 4">
    <name type="scientific">Gimesia benthica</name>
    <dbReference type="NCBI Taxonomy" id="2608982"/>
    <lineage>
        <taxon>Bacteria</taxon>
        <taxon>Pseudomonadati</taxon>
        <taxon>Planctomycetota</taxon>
        <taxon>Planctomycetia</taxon>
        <taxon>Planctomycetales</taxon>
        <taxon>Planctomycetaceae</taxon>
        <taxon>Gimesia</taxon>
    </lineage>
</organism>
<dbReference type="PANTHER" id="PTHR32387">
    <property type="entry name" value="WU:FJ29H11"/>
    <property type="match status" value="1"/>
</dbReference>
<evidence type="ECO:0000256" key="1">
    <source>
        <dbReference type="SAM" id="MobiDB-lite"/>
    </source>
</evidence>
<dbReference type="RefSeq" id="WP_155363037.1">
    <property type="nucleotide sequence ID" value="NZ_CP043930.1"/>
</dbReference>
<dbReference type="NCBIfam" id="NF047352">
    <property type="entry name" value="P_loop_sacsin"/>
    <property type="match status" value="1"/>
</dbReference>
<evidence type="ECO:0000313" key="3">
    <source>
        <dbReference type="EMBL" id="QGQ21945.1"/>
    </source>
</evidence>
<feature type="compositionally biased region" description="Basic and acidic residues" evidence="1">
    <location>
        <begin position="863"/>
        <end position="894"/>
    </location>
</feature>
<dbReference type="EMBL" id="CP043930">
    <property type="protein sequence ID" value="QGQ21945.1"/>
    <property type="molecule type" value="Genomic_DNA"/>
</dbReference>
<accession>A0A6I6A995</accession>